<dbReference type="AlphaFoldDB" id="A0A0B7FYE8"/>
<evidence type="ECO:0000313" key="2">
    <source>
        <dbReference type="Proteomes" id="UP000059188"/>
    </source>
</evidence>
<sequence length="130" mass="14510">MGSRSSLAPTRSLFNVVTRPDMKMLPSYTPEVLPGYELTPTEIILSSSPPTSSLSPSISSYYYRSERMDLDLGPRKWGTRLPSYGKGGVVKGTVTIRSFKHVDKVVVSVSVPNDFSSDVKFTFLLMWYSF</sequence>
<keyword evidence="2" id="KW-1185">Reference proteome</keyword>
<evidence type="ECO:0000313" key="1">
    <source>
        <dbReference type="EMBL" id="CEL61263.1"/>
    </source>
</evidence>
<dbReference type="OrthoDB" id="2586076at2759"/>
<protein>
    <submittedName>
        <fullName evidence="1">Uncharacterized protein</fullName>
    </submittedName>
</protein>
<dbReference type="Proteomes" id="UP000059188">
    <property type="component" value="Unassembled WGS sequence"/>
</dbReference>
<gene>
    <name evidence="1" type="ORF">RSOLAG1IB_09885</name>
</gene>
<proteinExistence type="predicted"/>
<reference evidence="1 2" key="1">
    <citation type="submission" date="2014-11" db="EMBL/GenBank/DDBJ databases">
        <authorList>
            <person name="Wibberg Daniel"/>
        </authorList>
    </citation>
    <scope>NUCLEOTIDE SEQUENCE [LARGE SCALE GENOMIC DNA]</scope>
    <source>
        <strain evidence="1">Rhizoctonia solani AG1-IB 7/3/14</strain>
    </source>
</reference>
<accession>A0A0B7FYE8</accession>
<name>A0A0B7FYE8_THACB</name>
<dbReference type="EMBL" id="LN679152">
    <property type="protein sequence ID" value="CEL61263.1"/>
    <property type="molecule type" value="Genomic_DNA"/>
</dbReference>
<organism evidence="1 2">
    <name type="scientific">Thanatephorus cucumeris (strain AG1-IB / isolate 7/3/14)</name>
    <name type="common">Lettuce bottom rot fungus</name>
    <name type="synonym">Rhizoctonia solani</name>
    <dbReference type="NCBI Taxonomy" id="1108050"/>
    <lineage>
        <taxon>Eukaryota</taxon>
        <taxon>Fungi</taxon>
        <taxon>Dikarya</taxon>
        <taxon>Basidiomycota</taxon>
        <taxon>Agaricomycotina</taxon>
        <taxon>Agaricomycetes</taxon>
        <taxon>Cantharellales</taxon>
        <taxon>Ceratobasidiaceae</taxon>
        <taxon>Rhizoctonia</taxon>
        <taxon>Rhizoctonia solani AG-1</taxon>
    </lineage>
</organism>
<dbReference type="STRING" id="1108050.A0A0B7FYE8"/>